<dbReference type="EC" id="2.1.1.171" evidence="3"/>
<reference evidence="3" key="1">
    <citation type="journal article" date="2021" name="PeerJ">
        <title>Extensive microbial diversity within the chicken gut microbiome revealed by metagenomics and culture.</title>
        <authorList>
            <person name="Gilroy R."/>
            <person name="Ravi A."/>
            <person name="Getino M."/>
            <person name="Pursley I."/>
            <person name="Horton D.L."/>
            <person name="Alikhan N.F."/>
            <person name="Baker D."/>
            <person name="Gharbi K."/>
            <person name="Hall N."/>
            <person name="Watson M."/>
            <person name="Adriaenssens E.M."/>
            <person name="Foster-Nyarko E."/>
            <person name="Jarju S."/>
            <person name="Secka A."/>
            <person name="Antonio M."/>
            <person name="Oren A."/>
            <person name="Chaudhuri R.R."/>
            <person name="La Ragione R."/>
            <person name="Hildebrand F."/>
            <person name="Pallen M.J."/>
        </authorList>
    </citation>
    <scope>NUCLEOTIDE SEQUENCE</scope>
    <source>
        <strain evidence="3">CHK189-11263</strain>
    </source>
</reference>
<dbReference type="NCBIfam" id="TIGR00095">
    <property type="entry name" value="16S rRNA (guanine(966)-N(2))-methyltransferase RsmD"/>
    <property type="match status" value="1"/>
</dbReference>
<proteinExistence type="predicted"/>
<accession>A0A9D2MAQ9</accession>
<evidence type="ECO:0000256" key="2">
    <source>
        <dbReference type="ARBA" id="ARBA00022679"/>
    </source>
</evidence>
<comment type="caution">
    <text evidence="3">The sequence shown here is derived from an EMBL/GenBank/DDBJ whole genome shotgun (WGS) entry which is preliminary data.</text>
</comment>
<dbReference type="InterPro" id="IPR029063">
    <property type="entry name" value="SAM-dependent_MTases_sf"/>
</dbReference>
<dbReference type="CDD" id="cd02440">
    <property type="entry name" value="AdoMet_MTases"/>
    <property type="match status" value="1"/>
</dbReference>
<dbReference type="PROSITE" id="PS00092">
    <property type="entry name" value="N6_MTASE"/>
    <property type="match status" value="1"/>
</dbReference>
<dbReference type="PANTHER" id="PTHR43542">
    <property type="entry name" value="METHYLTRANSFERASE"/>
    <property type="match status" value="1"/>
</dbReference>
<evidence type="ECO:0000256" key="1">
    <source>
        <dbReference type="ARBA" id="ARBA00022603"/>
    </source>
</evidence>
<keyword evidence="2 3" id="KW-0808">Transferase</keyword>
<evidence type="ECO:0000313" key="4">
    <source>
        <dbReference type="Proteomes" id="UP000824208"/>
    </source>
</evidence>
<reference evidence="3" key="2">
    <citation type="submission" date="2021-04" db="EMBL/GenBank/DDBJ databases">
        <authorList>
            <person name="Gilroy R."/>
        </authorList>
    </citation>
    <scope>NUCLEOTIDE SEQUENCE</scope>
    <source>
        <strain evidence="3">CHK189-11263</strain>
    </source>
</reference>
<dbReference type="EMBL" id="DWYC01000032">
    <property type="protein sequence ID" value="HJB56469.1"/>
    <property type="molecule type" value="Genomic_DNA"/>
</dbReference>
<dbReference type="InterPro" id="IPR004398">
    <property type="entry name" value="RNA_MeTrfase_RsmD"/>
</dbReference>
<dbReference type="InterPro" id="IPR002052">
    <property type="entry name" value="DNA_methylase_N6_adenine_CS"/>
</dbReference>
<evidence type="ECO:0000313" key="3">
    <source>
        <dbReference type="EMBL" id="HJB56469.1"/>
    </source>
</evidence>
<dbReference type="Pfam" id="PF03602">
    <property type="entry name" value="Cons_hypoth95"/>
    <property type="match status" value="1"/>
</dbReference>
<dbReference type="GO" id="GO:0052913">
    <property type="term" value="F:16S rRNA (guanine(966)-N(2))-methyltransferase activity"/>
    <property type="evidence" value="ECO:0007669"/>
    <property type="project" value="UniProtKB-EC"/>
</dbReference>
<dbReference type="GO" id="GO:0003676">
    <property type="term" value="F:nucleic acid binding"/>
    <property type="evidence" value="ECO:0007669"/>
    <property type="project" value="InterPro"/>
</dbReference>
<dbReference type="Proteomes" id="UP000824208">
    <property type="component" value="Unassembled WGS sequence"/>
</dbReference>
<dbReference type="PANTHER" id="PTHR43542:SF1">
    <property type="entry name" value="METHYLTRANSFERASE"/>
    <property type="match status" value="1"/>
</dbReference>
<keyword evidence="1 3" id="KW-0489">Methyltransferase</keyword>
<dbReference type="AlphaFoldDB" id="A0A9D2MAQ9"/>
<organism evidence="3 4">
    <name type="scientific">Candidatus Flavonifractor intestinipullorum</name>
    <dbReference type="NCBI Taxonomy" id="2838587"/>
    <lineage>
        <taxon>Bacteria</taxon>
        <taxon>Bacillati</taxon>
        <taxon>Bacillota</taxon>
        <taxon>Clostridia</taxon>
        <taxon>Eubacteriales</taxon>
        <taxon>Oscillospiraceae</taxon>
        <taxon>Flavonifractor</taxon>
    </lineage>
</organism>
<gene>
    <name evidence="3" type="primary">rsmD</name>
    <name evidence="3" type="ORF">H9714_02845</name>
</gene>
<dbReference type="Gene3D" id="3.40.50.150">
    <property type="entry name" value="Vaccinia Virus protein VP39"/>
    <property type="match status" value="1"/>
</dbReference>
<protein>
    <submittedName>
        <fullName evidence="3">16S rRNA (Guanine(966)-N(2))-methyltransferase RsmD</fullName>
        <ecNumber evidence="3">2.1.1.171</ecNumber>
    </submittedName>
</protein>
<name>A0A9D2MAQ9_9FIRM</name>
<dbReference type="SUPFAM" id="SSF53335">
    <property type="entry name" value="S-adenosyl-L-methionine-dependent methyltransferases"/>
    <property type="match status" value="1"/>
</dbReference>
<sequence length="181" mass="20258">MRVISGEARGRRLKELTGLETRPTTDKVKESIFNIIQFDIEGRRVLDLFGGTGQLGIEALSRGAASCTFVDLRREAAALIRENVALCRLDDRARVVQGDSLSFLAGCREKYDLIFLDPPYASGLLEQALERACAIDILTENGIMVCESAVDQTLPALREPYVKGREYRYGKIKITLYRREA</sequence>
<dbReference type="PIRSF" id="PIRSF004553">
    <property type="entry name" value="CHP00095"/>
    <property type="match status" value="1"/>
</dbReference>